<evidence type="ECO:0000256" key="5">
    <source>
        <dbReference type="SAM" id="MobiDB-lite"/>
    </source>
</evidence>
<feature type="binding site" evidence="4">
    <location>
        <begin position="16"/>
        <end position="23"/>
    </location>
    <ligand>
        <name>ATP</name>
        <dbReference type="ChEBI" id="CHEBI:30616"/>
    </ligand>
</feature>
<dbReference type="AlphaFoldDB" id="A0A7W6DNI5"/>
<dbReference type="InterPro" id="IPR027417">
    <property type="entry name" value="P-loop_NTPase"/>
</dbReference>
<dbReference type="InterPro" id="IPR053931">
    <property type="entry name" value="RapZ_C"/>
</dbReference>
<dbReference type="GO" id="GO:0005524">
    <property type="term" value="F:ATP binding"/>
    <property type="evidence" value="ECO:0007669"/>
    <property type="project" value="UniProtKB-UniRule"/>
</dbReference>
<name>A0A7W6DNI5_9RHOB</name>
<evidence type="ECO:0000256" key="1">
    <source>
        <dbReference type="ARBA" id="ARBA00022741"/>
    </source>
</evidence>
<dbReference type="NCBIfam" id="NF003828">
    <property type="entry name" value="PRK05416.1"/>
    <property type="match status" value="1"/>
</dbReference>
<dbReference type="RefSeq" id="WP_183966566.1">
    <property type="nucleotide sequence ID" value="NZ_BAABBZ010000005.1"/>
</dbReference>
<keyword evidence="1 4" id="KW-0547">Nucleotide-binding</keyword>
<dbReference type="PANTHER" id="PTHR30448:SF0">
    <property type="entry name" value="RNASE ADAPTER PROTEIN RAPZ"/>
    <property type="match status" value="1"/>
</dbReference>
<dbReference type="PANTHER" id="PTHR30448">
    <property type="entry name" value="RNASE ADAPTER PROTEIN RAPZ"/>
    <property type="match status" value="1"/>
</dbReference>
<feature type="domain" description="RapZ-like N-terminal" evidence="6">
    <location>
        <begin position="11"/>
        <end position="160"/>
    </location>
</feature>
<feature type="region of interest" description="Disordered" evidence="5">
    <location>
        <begin position="289"/>
        <end position="308"/>
    </location>
</feature>
<evidence type="ECO:0000256" key="3">
    <source>
        <dbReference type="ARBA" id="ARBA00023134"/>
    </source>
</evidence>
<dbReference type="InterPro" id="IPR005337">
    <property type="entry name" value="RapZ-like"/>
</dbReference>
<dbReference type="PIRSF" id="PIRSF005052">
    <property type="entry name" value="P-loopkin"/>
    <property type="match status" value="1"/>
</dbReference>
<protein>
    <submittedName>
        <fullName evidence="8">UPF0042 nucleotide-binding protein</fullName>
    </submittedName>
</protein>
<evidence type="ECO:0000259" key="7">
    <source>
        <dbReference type="Pfam" id="PF22740"/>
    </source>
</evidence>
<evidence type="ECO:0000259" key="6">
    <source>
        <dbReference type="Pfam" id="PF03668"/>
    </source>
</evidence>
<dbReference type="Proteomes" id="UP000541426">
    <property type="component" value="Unassembled WGS sequence"/>
</dbReference>
<proteinExistence type="inferred from homology"/>
<dbReference type="InterPro" id="IPR053930">
    <property type="entry name" value="RapZ-like_N"/>
</dbReference>
<keyword evidence="9" id="KW-1185">Reference proteome</keyword>
<keyword evidence="3 4" id="KW-0342">GTP-binding</keyword>
<evidence type="ECO:0000313" key="8">
    <source>
        <dbReference type="EMBL" id="MBB3986288.1"/>
    </source>
</evidence>
<evidence type="ECO:0000313" key="9">
    <source>
        <dbReference type="Proteomes" id="UP000541426"/>
    </source>
</evidence>
<gene>
    <name evidence="8" type="ORF">GGQ68_002627</name>
</gene>
<evidence type="ECO:0000256" key="4">
    <source>
        <dbReference type="HAMAP-Rule" id="MF_00636"/>
    </source>
</evidence>
<dbReference type="Pfam" id="PF03668">
    <property type="entry name" value="RapZ-like_N"/>
    <property type="match status" value="1"/>
</dbReference>
<dbReference type="SUPFAM" id="SSF52540">
    <property type="entry name" value="P-loop containing nucleoside triphosphate hydrolases"/>
    <property type="match status" value="1"/>
</dbReference>
<keyword evidence="2 4" id="KW-0067">ATP-binding</keyword>
<evidence type="ECO:0000256" key="2">
    <source>
        <dbReference type="ARBA" id="ARBA00022840"/>
    </source>
</evidence>
<comment type="caution">
    <text evidence="8">The sequence shown here is derived from an EMBL/GenBank/DDBJ whole genome shotgun (WGS) entry which is preliminary data.</text>
</comment>
<organism evidence="8 9">
    <name type="scientific">Sagittula marina</name>
    <dbReference type="NCBI Taxonomy" id="943940"/>
    <lineage>
        <taxon>Bacteria</taxon>
        <taxon>Pseudomonadati</taxon>
        <taxon>Pseudomonadota</taxon>
        <taxon>Alphaproteobacteria</taxon>
        <taxon>Rhodobacterales</taxon>
        <taxon>Roseobacteraceae</taxon>
        <taxon>Sagittula</taxon>
    </lineage>
</organism>
<dbReference type="HAMAP" id="MF_00636">
    <property type="entry name" value="RapZ_like"/>
    <property type="match status" value="1"/>
</dbReference>
<accession>A0A7W6DNI5</accession>
<dbReference type="Gene3D" id="3.40.50.300">
    <property type="entry name" value="P-loop containing nucleotide triphosphate hydrolases"/>
    <property type="match status" value="1"/>
</dbReference>
<dbReference type="EMBL" id="JACIEJ010000006">
    <property type="protein sequence ID" value="MBB3986288.1"/>
    <property type="molecule type" value="Genomic_DNA"/>
</dbReference>
<dbReference type="Pfam" id="PF22740">
    <property type="entry name" value="PapZ_C"/>
    <property type="match status" value="1"/>
</dbReference>
<feature type="binding site" evidence="4">
    <location>
        <begin position="64"/>
        <end position="67"/>
    </location>
    <ligand>
        <name>GTP</name>
        <dbReference type="ChEBI" id="CHEBI:37565"/>
    </ligand>
</feature>
<sequence>MDCSTQETKRIVLVTGPSGAGRSSAINVLEDLGFETIDNIPLSFIPKLLEGDDALNRPLALGIDVRNRDFSVGGLLELRETLGAPDRLIDLLYLDCSVEVLMRRYSETRRRHPLAPDESPSDGIEREKALLEDLRGHADILIDTSELTVHDLRAEIEGWFGVVTGQGMAVSVHSFSYKRGLPQGLDMVFDCRFLRNPHWEPELRPHTGLDKEVSEYVAEDPRFAAFSEQVRDLILLVLPACVEEGKAHFAIGFGCTGGKHRSVTLTESMAAALASAGWRVSIRHRELERRTAAPSVPGSANLGGRKAG</sequence>
<feature type="domain" description="RapZ C-terminal" evidence="7">
    <location>
        <begin position="168"/>
        <end position="288"/>
    </location>
</feature>
<reference evidence="8 9" key="1">
    <citation type="submission" date="2020-08" db="EMBL/GenBank/DDBJ databases">
        <title>Genomic Encyclopedia of Type Strains, Phase IV (KMG-IV): sequencing the most valuable type-strain genomes for metagenomic binning, comparative biology and taxonomic classification.</title>
        <authorList>
            <person name="Goeker M."/>
        </authorList>
    </citation>
    <scope>NUCLEOTIDE SEQUENCE [LARGE SCALE GENOMIC DNA]</scope>
    <source>
        <strain evidence="8 9">DSM 102235</strain>
    </source>
</reference>
<dbReference type="GO" id="GO:0005525">
    <property type="term" value="F:GTP binding"/>
    <property type="evidence" value="ECO:0007669"/>
    <property type="project" value="UniProtKB-UniRule"/>
</dbReference>